<reference evidence="3" key="1">
    <citation type="journal article" date="2005" name="Nature">
        <title>The map-based sequence of the rice genome.</title>
        <authorList>
            <consortium name="International rice genome sequencing project (IRGSP)"/>
            <person name="Matsumoto T."/>
            <person name="Wu J."/>
            <person name="Kanamori H."/>
            <person name="Katayose Y."/>
            <person name="Fujisawa M."/>
            <person name="Namiki N."/>
            <person name="Mizuno H."/>
            <person name="Yamamoto K."/>
            <person name="Antonio B.A."/>
            <person name="Baba T."/>
            <person name="Sakata K."/>
            <person name="Nagamura Y."/>
            <person name="Aoki H."/>
            <person name="Arikawa K."/>
            <person name="Arita K."/>
            <person name="Bito T."/>
            <person name="Chiden Y."/>
            <person name="Fujitsuka N."/>
            <person name="Fukunaka R."/>
            <person name="Hamada M."/>
            <person name="Harada C."/>
            <person name="Hayashi A."/>
            <person name="Hijishita S."/>
            <person name="Honda M."/>
            <person name="Hosokawa S."/>
            <person name="Ichikawa Y."/>
            <person name="Idonuma A."/>
            <person name="Iijima M."/>
            <person name="Ikeda M."/>
            <person name="Ikeno M."/>
            <person name="Ito K."/>
            <person name="Ito S."/>
            <person name="Ito T."/>
            <person name="Ito Y."/>
            <person name="Ito Y."/>
            <person name="Iwabuchi A."/>
            <person name="Kamiya K."/>
            <person name="Karasawa W."/>
            <person name="Kurita K."/>
            <person name="Katagiri S."/>
            <person name="Kikuta A."/>
            <person name="Kobayashi H."/>
            <person name="Kobayashi N."/>
            <person name="Machita K."/>
            <person name="Maehara T."/>
            <person name="Masukawa M."/>
            <person name="Mizubayashi T."/>
            <person name="Mukai Y."/>
            <person name="Nagasaki H."/>
            <person name="Nagata Y."/>
            <person name="Naito S."/>
            <person name="Nakashima M."/>
            <person name="Nakama Y."/>
            <person name="Nakamichi Y."/>
            <person name="Nakamura M."/>
            <person name="Meguro A."/>
            <person name="Negishi M."/>
            <person name="Ohta I."/>
            <person name="Ohta T."/>
            <person name="Okamoto M."/>
            <person name="Ono N."/>
            <person name="Saji S."/>
            <person name="Sakaguchi M."/>
            <person name="Sakai K."/>
            <person name="Shibata M."/>
            <person name="Shimokawa T."/>
            <person name="Song J."/>
            <person name="Takazaki Y."/>
            <person name="Terasawa K."/>
            <person name="Tsugane M."/>
            <person name="Tsuji K."/>
            <person name="Ueda S."/>
            <person name="Waki K."/>
            <person name="Yamagata H."/>
            <person name="Yamamoto M."/>
            <person name="Yamamoto S."/>
            <person name="Yamane H."/>
            <person name="Yoshiki S."/>
            <person name="Yoshihara R."/>
            <person name="Yukawa K."/>
            <person name="Zhong H."/>
            <person name="Yano M."/>
            <person name="Yuan Q."/>
            <person name="Ouyang S."/>
            <person name="Liu J."/>
            <person name="Jones K.M."/>
            <person name="Gansberger K."/>
            <person name="Moffat K."/>
            <person name="Hill J."/>
            <person name="Bera J."/>
            <person name="Fadrosh D."/>
            <person name="Jin S."/>
            <person name="Johri S."/>
            <person name="Kim M."/>
            <person name="Overton L."/>
            <person name="Reardon M."/>
            <person name="Tsitrin T."/>
            <person name="Vuong H."/>
            <person name="Weaver B."/>
            <person name="Ciecko A."/>
            <person name="Tallon L."/>
            <person name="Jackson J."/>
            <person name="Pai G."/>
            <person name="Aken S.V."/>
            <person name="Utterback T."/>
            <person name="Reidmuller S."/>
            <person name="Feldblyum T."/>
            <person name="Hsiao J."/>
            <person name="Zismann V."/>
            <person name="Iobst S."/>
            <person name="de Vazeille A.R."/>
            <person name="Buell C.R."/>
            <person name="Ying K."/>
            <person name="Li Y."/>
            <person name="Lu T."/>
            <person name="Huang Y."/>
            <person name="Zhao Q."/>
            <person name="Feng Q."/>
            <person name="Zhang L."/>
            <person name="Zhu J."/>
            <person name="Weng Q."/>
            <person name="Mu J."/>
            <person name="Lu Y."/>
            <person name="Fan D."/>
            <person name="Liu Y."/>
            <person name="Guan J."/>
            <person name="Zhang Y."/>
            <person name="Yu S."/>
            <person name="Liu X."/>
            <person name="Zhang Y."/>
            <person name="Hong G."/>
            <person name="Han B."/>
            <person name="Choisne N."/>
            <person name="Demange N."/>
            <person name="Orjeda G."/>
            <person name="Samain S."/>
            <person name="Cattolico L."/>
            <person name="Pelletier E."/>
            <person name="Couloux A."/>
            <person name="Segurens B."/>
            <person name="Wincker P."/>
            <person name="D'Hont A."/>
            <person name="Scarpelli C."/>
            <person name="Weissenbach J."/>
            <person name="Salanoubat M."/>
            <person name="Quetier F."/>
            <person name="Yu Y."/>
            <person name="Kim H.R."/>
            <person name="Rambo T."/>
            <person name="Currie J."/>
            <person name="Collura K."/>
            <person name="Luo M."/>
            <person name="Yang T."/>
            <person name="Ammiraju J.S.S."/>
            <person name="Engler F."/>
            <person name="Soderlund C."/>
            <person name="Wing R.A."/>
            <person name="Palmer L.E."/>
            <person name="de la Bastide M."/>
            <person name="Spiegel L."/>
            <person name="Nascimento L."/>
            <person name="Zutavern T."/>
            <person name="O'Shaughnessy A."/>
            <person name="Dike S."/>
            <person name="Dedhia N."/>
            <person name="Preston R."/>
            <person name="Balija V."/>
            <person name="McCombie W.R."/>
            <person name="Chow T."/>
            <person name="Chen H."/>
            <person name="Chung M."/>
            <person name="Chen C."/>
            <person name="Shaw J."/>
            <person name="Wu H."/>
            <person name="Hsiao K."/>
            <person name="Chao Y."/>
            <person name="Chu M."/>
            <person name="Cheng C."/>
            <person name="Hour A."/>
            <person name="Lee P."/>
            <person name="Lin S."/>
            <person name="Lin Y."/>
            <person name="Liou J."/>
            <person name="Liu S."/>
            <person name="Hsing Y."/>
            <person name="Raghuvanshi S."/>
            <person name="Mohanty A."/>
            <person name="Bharti A.K."/>
            <person name="Gaur A."/>
            <person name="Gupta V."/>
            <person name="Kumar D."/>
            <person name="Ravi V."/>
            <person name="Vij S."/>
            <person name="Kapur A."/>
            <person name="Khurana P."/>
            <person name="Khurana P."/>
            <person name="Khurana J.P."/>
            <person name="Tyagi A.K."/>
            <person name="Gaikwad K."/>
            <person name="Singh A."/>
            <person name="Dalal V."/>
            <person name="Srivastava S."/>
            <person name="Dixit A."/>
            <person name="Pal A.K."/>
            <person name="Ghazi I.A."/>
            <person name="Yadav M."/>
            <person name="Pandit A."/>
            <person name="Bhargava A."/>
            <person name="Sureshbabu K."/>
            <person name="Batra K."/>
            <person name="Sharma T.R."/>
            <person name="Mohapatra T."/>
            <person name="Singh N.K."/>
            <person name="Messing J."/>
            <person name="Nelson A.B."/>
            <person name="Fuks G."/>
            <person name="Kavchok S."/>
            <person name="Keizer G."/>
            <person name="Linton E."/>
            <person name="Llaca V."/>
            <person name="Song R."/>
            <person name="Tanyolac B."/>
            <person name="Young S."/>
            <person name="Ho-Il K."/>
            <person name="Hahn J.H."/>
            <person name="Sangsakoo G."/>
            <person name="Vanavichit A."/>
            <person name="de Mattos Luiz.A.T."/>
            <person name="Zimmer P.D."/>
            <person name="Malone G."/>
            <person name="Dellagostin O."/>
            <person name="de Oliveira A.C."/>
            <person name="Bevan M."/>
            <person name="Bancroft I."/>
            <person name="Minx P."/>
            <person name="Cordum H."/>
            <person name="Wilson R."/>
            <person name="Cheng Z."/>
            <person name="Jin W."/>
            <person name="Jiang J."/>
            <person name="Leong S.A."/>
            <person name="Iwama H."/>
            <person name="Gojobori T."/>
            <person name="Itoh T."/>
            <person name="Niimura Y."/>
            <person name="Fujii Y."/>
            <person name="Habara T."/>
            <person name="Sakai H."/>
            <person name="Sato Y."/>
            <person name="Wilson G."/>
            <person name="Kumar K."/>
            <person name="McCouch S."/>
            <person name="Juretic N."/>
            <person name="Hoen D."/>
            <person name="Wright S."/>
            <person name="Bruskiewich R."/>
            <person name="Bureau T."/>
            <person name="Miyao A."/>
            <person name="Hirochika H."/>
            <person name="Nishikawa T."/>
            <person name="Kadowaki K."/>
            <person name="Sugiura M."/>
            <person name="Burr B."/>
            <person name="Sasaki T."/>
        </authorList>
    </citation>
    <scope>NUCLEOTIDE SEQUENCE [LARGE SCALE GENOMIC DNA]</scope>
    <source>
        <strain evidence="3">cv. Nipponbare</strain>
    </source>
</reference>
<evidence type="ECO:0000256" key="1">
    <source>
        <dbReference type="SAM" id="MobiDB-lite"/>
    </source>
</evidence>
<name>Q7EZ89_ORYSJ</name>
<evidence type="ECO:0000313" key="2">
    <source>
        <dbReference type="EMBL" id="BAD09989.1"/>
    </source>
</evidence>
<gene>
    <name evidence="2" type="primary">P0686C03.119</name>
</gene>
<proteinExistence type="predicted"/>
<dbReference type="EMBL" id="AP004761">
    <property type="protein sequence ID" value="BAD09989.1"/>
    <property type="molecule type" value="Genomic_DNA"/>
</dbReference>
<feature type="compositionally biased region" description="Pro residues" evidence="1">
    <location>
        <begin position="21"/>
        <end position="31"/>
    </location>
</feature>
<protein>
    <submittedName>
        <fullName evidence="2">Uncharacterized protein</fullName>
    </submittedName>
</protein>
<accession>Q7EZ89</accession>
<feature type="region of interest" description="Disordered" evidence="1">
    <location>
        <begin position="1"/>
        <end position="42"/>
    </location>
</feature>
<evidence type="ECO:0000313" key="3">
    <source>
        <dbReference type="Proteomes" id="UP000000763"/>
    </source>
</evidence>
<organism evidence="2 3">
    <name type="scientific">Oryza sativa subsp. japonica</name>
    <name type="common">Rice</name>
    <dbReference type="NCBI Taxonomy" id="39947"/>
    <lineage>
        <taxon>Eukaryota</taxon>
        <taxon>Viridiplantae</taxon>
        <taxon>Streptophyta</taxon>
        <taxon>Embryophyta</taxon>
        <taxon>Tracheophyta</taxon>
        <taxon>Spermatophyta</taxon>
        <taxon>Magnoliopsida</taxon>
        <taxon>Liliopsida</taxon>
        <taxon>Poales</taxon>
        <taxon>Poaceae</taxon>
        <taxon>BOP clade</taxon>
        <taxon>Oryzoideae</taxon>
        <taxon>Oryzeae</taxon>
        <taxon>Oryzinae</taxon>
        <taxon>Oryza</taxon>
        <taxon>Oryza sativa</taxon>
    </lineage>
</organism>
<reference evidence="3" key="2">
    <citation type="journal article" date="2008" name="Nucleic Acids Res.">
        <title>The rice annotation project database (RAP-DB): 2008 update.</title>
        <authorList>
            <consortium name="The rice annotation project (RAP)"/>
        </authorList>
    </citation>
    <scope>GENOME REANNOTATION</scope>
    <source>
        <strain evidence="3">cv. Nipponbare</strain>
    </source>
</reference>
<sequence length="107" mass="12081">MEQSPHRRQRLSPLGPRPTQEQPPPPLPAPPHSDTKVTSSPAITDELQCVEIHGYAVPCGALGVLHQWQRHGCREDVAASHRPTPWRKRGENEKRNREEENVTLTCI</sequence>
<dbReference type="AlphaFoldDB" id="Q7EZ89"/>
<dbReference type="Proteomes" id="UP000000763">
    <property type="component" value="Chromosome 8"/>
</dbReference>
<feature type="compositionally biased region" description="Basic and acidic residues" evidence="1">
    <location>
        <begin position="88"/>
        <end position="100"/>
    </location>
</feature>
<feature type="region of interest" description="Disordered" evidence="1">
    <location>
        <begin position="78"/>
        <end position="107"/>
    </location>
</feature>
<feature type="compositionally biased region" description="Basic residues" evidence="1">
    <location>
        <begin position="1"/>
        <end position="10"/>
    </location>
</feature>